<dbReference type="InterPro" id="IPR039424">
    <property type="entry name" value="SBP_5"/>
</dbReference>
<dbReference type="Proteomes" id="UP000233256">
    <property type="component" value="Unassembled WGS sequence"/>
</dbReference>
<comment type="similarity">
    <text evidence="1">Belongs to the bacterial solute-binding protein 5 family.</text>
</comment>
<dbReference type="GO" id="GO:1904680">
    <property type="term" value="F:peptide transmembrane transporter activity"/>
    <property type="evidence" value="ECO:0007669"/>
    <property type="project" value="TreeGrafter"/>
</dbReference>
<dbReference type="Gene3D" id="3.10.105.10">
    <property type="entry name" value="Dipeptide-binding Protein, Domain 3"/>
    <property type="match status" value="1"/>
</dbReference>
<dbReference type="AlphaFoldDB" id="A0A2N1PT48"/>
<keyword evidence="3" id="KW-0732">Signal</keyword>
<evidence type="ECO:0000256" key="3">
    <source>
        <dbReference type="ARBA" id="ARBA00022729"/>
    </source>
</evidence>
<dbReference type="Gene3D" id="3.90.76.10">
    <property type="entry name" value="Dipeptide-binding Protein, Domain 1"/>
    <property type="match status" value="1"/>
</dbReference>
<organism evidence="6 7">
    <name type="scientific">Candidatus Wallbacteria bacterium HGW-Wallbacteria-1</name>
    <dbReference type="NCBI Taxonomy" id="2013854"/>
    <lineage>
        <taxon>Bacteria</taxon>
        <taxon>Candidatus Walliibacteriota</taxon>
    </lineage>
</organism>
<dbReference type="PIRSF" id="PIRSF002741">
    <property type="entry name" value="MppA"/>
    <property type="match status" value="1"/>
</dbReference>
<dbReference type="InterPro" id="IPR030678">
    <property type="entry name" value="Peptide/Ni-bd"/>
</dbReference>
<proteinExistence type="inferred from homology"/>
<dbReference type="InterPro" id="IPR000914">
    <property type="entry name" value="SBP_5_dom"/>
</dbReference>
<evidence type="ECO:0000259" key="5">
    <source>
        <dbReference type="Pfam" id="PF00496"/>
    </source>
</evidence>
<sequence length="599" mass="69871">MLNKKKTIDTLFLSIRKLSVFSVYGSIAALIICISLTGCGSQEKVVSPVMTSDFVDKDMGEPGVWLETPHNFIPTPGDTLTECVLTDPDFLNPVISLRESAKKAEELLFDTILQYDEDLKITPSASESWTFSKEGLTITFILRDDIFFHPVLKNDKIIIPAQKATARDVKFTVDQILLPENRSPYRSFFSNLESLRVFDDRTFQVEYRDIRGTNLTAWTTVPILPQHIYGKISPLYKSPYLDTPVGSGPFMFSSWIRGKELTLVKWERYWEGAPLLNSYVMKVIPDKSYQYQLLLQQKIDVMELTLEQFTQLAESDTFSKNYRKIALYSKSYEYVGYNLVQGPEFFTDPEVRRAMTMAIDRDRLIRTVYKGMASKITGPTHIYSWGYDNYIEPLPYDPEQAIAILEKQGWEAMDPDNVRYKIIGGKKIRLDFKLMTHAENNLRREFVQMIREDLQKVGFLVRPWIIDNWELLVKKFLIPKKFDAYVLGWDLGNEPDIFSVWHSSESKFGLNHIGFTDRDVDGWLEKFRDTTDQKERQIGSWRIHKLIHEKQPYTFLLSPRKLIAVHRRFKNLRVSKTAYSLFPLNYRQWFAIQDEKSKK</sequence>
<protein>
    <recommendedName>
        <fullName evidence="5">Solute-binding protein family 5 domain-containing protein</fullName>
    </recommendedName>
</protein>
<dbReference type="GO" id="GO:0015833">
    <property type="term" value="P:peptide transport"/>
    <property type="evidence" value="ECO:0007669"/>
    <property type="project" value="TreeGrafter"/>
</dbReference>
<evidence type="ECO:0000256" key="4">
    <source>
        <dbReference type="SAM" id="Phobius"/>
    </source>
</evidence>
<dbReference type="GO" id="GO:0042597">
    <property type="term" value="C:periplasmic space"/>
    <property type="evidence" value="ECO:0007669"/>
    <property type="project" value="UniProtKB-ARBA"/>
</dbReference>
<keyword evidence="2" id="KW-0813">Transport</keyword>
<dbReference type="EMBL" id="PGXC01000003">
    <property type="protein sequence ID" value="PKK91517.1"/>
    <property type="molecule type" value="Genomic_DNA"/>
</dbReference>
<dbReference type="Pfam" id="PF00496">
    <property type="entry name" value="SBP_bac_5"/>
    <property type="match status" value="1"/>
</dbReference>
<dbReference type="GO" id="GO:0043190">
    <property type="term" value="C:ATP-binding cassette (ABC) transporter complex"/>
    <property type="evidence" value="ECO:0007669"/>
    <property type="project" value="InterPro"/>
</dbReference>
<keyword evidence="4" id="KW-0472">Membrane</keyword>
<dbReference type="Gene3D" id="3.40.190.10">
    <property type="entry name" value="Periplasmic binding protein-like II"/>
    <property type="match status" value="1"/>
</dbReference>
<gene>
    <name evidence="6" type="ORF">CVV64_07110</name>
</gene>
<evidence type="ECO:0000256" key="2">
    <source>
        <dbReference type="ARBA" id="ARBA00022448"/>
    </source>
</evidence>
<dbReference type="PANTHER" id="PTHR30290">
    <property type="entry name" value="PERIPLASMIC BINDING COMPONENT OF ABC TRANSPORTER"/>
    <property type="match status" value="1"/>
</dbReference>
<dbReference type="PANTHER" id="PTHR30290:SF9">
    <property type="entry name" value="OLIGOPEPTIDE-BINDING PROTEIN APPA"/>
    <property type="match status" value="1"/>
</dbReference>
<comment type="caution">
    <text evidence="6">The sequence shown here is derived from an EMBL/GenBank/DDBJ whole genome shotgun (WGS) entry which is preliminary data.</text>
</comment>
<keyword evidence="4" id="KW-0812">Transmembrane</keyword>
<name>A0A2N1PT48_9BACT</name>
<dbReference type="SUPFAM" id="SSF53850">
    <property type="entry name" value="Periplasmic binding protein-like II"/>
    <property type="match status" value="1"/>
</dbReference>
<evidence type="ECO:0000313" key="6">
    <source>
        <dbReference type="EMBL" id="PKK91517.1"/>
    </source>
</evidence>
<feature type="transmembrane region" description="Helical" evidence="4">
    <location>
        <begin position="21"/>
        <end position="38"/>
    </location>
</feature>
<evidence type="ECO:0000256" key="1">
    <source>
        <dbReference type="ARBA" id="ARBA00005695"/>
    </source>
</evidence>
<feature type="domain" description="Solute-binding protein family 5" evidence="5">
    <location>
        <begin position="120"/>
        <end position="502"/>
    </location>
</feature>
<keyword evidence="4" id="KW-1133">Transmembrane helix</keyword>
<evidence type="ECO:0000313" key="7">
    <source>
        <dbReference type="Proteomes" id="UP000233256"/>
    </source>
</evidence>
<accession>A0A2N1PT48</accession>
<reference evidence="6 7" key="1">
    <citation type="journal article" date="2017" name="ISME J.">
        <title>Potential for microbial H2 and metal transformations associated with novel bacteria and archaea in deep terrestrial subsurface sediments.</title>
        <authorList>
            <person name="Hernsdorf A.W."/>
            <person name="Amano Y."/>
            <person name="Miyakawa K."/>
            <person name="Ise K."/>
            <person name="Suzuki Y."/>
            <person name="Anantharaman K."/>
            <person name="Probst A."/>
            <person name="Burstein D."/>
            <person name="Thomas B.C."/>
            <person name="Banfield J.F."/>
        </authorList>
    </citation>
    <scope>NUCLEOTIDE SEQUENCE [LARGE SCALE GENOMIC DNA]</scope>
    <source>
        <strain evidence="6">HGW-Wallbacteria-1</strain>
    </source>
</reference>